<evidence type="ECO:0000313" key="2">
    <source>
        <dbReference type="EMBL" id="PNG09464.1"/>
    </source>
</evidence>
<dbReference type="RefSeq" id="WP_102894315.1">
    <property type="nucleotide sequence ID" value="NZ_JAMOHU010000017.1"/>
</dbReference>
<name>A0A2N8T3Y8_STUST</name>
<reference evidence="2 3" key="1">
    <citation type="submission" date="2018-01" db="EMBL/GenBank/DDBJ databases">
        <title>Denitrification phenotypes of diverse strains of Pseudomonas stutzeri.</title>
        <authorList>
            <person name="Milligan D.A."/>
            <person name="Bergaust L."/>
            <person name="Bakken L.R."/>
            <person name="Frostegard A."/>
        </authorList>
    </citation>
    <scope>NUCLEOTIDE SEQUENCE [LARGE SCALE GENOMIC DNA]</scope>
    <source>
        <strain evidence="2 3">24a75</strain>
    </source>
</reference>
<evidence type="ECO:0000259" key="1">
    <source>
        <dbReference type="Pfam" id="PF12697"/>
    </source>
</evidence>
<proteinExistence type="predicted"/>
<dbReference type="EMBL" id="POUT01000005">
    <property type="protein sequence ID" value="PNG09464.1"/>
    <property type="molecule type" value="Genomic_DNA"/>
</dbReference>
<protein>
    <submittedName>
        <fullName evidence="2">Transporter</fullName>
    </submittedName>
</protein>
<dbReference type="InterPro" id="IPR029058">
    <property type="entry name" value="AB_hydrolase_fold"/>
</dbReference>
<feature type="domain" description="AB hydrolase-1" evidence="1">
    <location>
        <begin position="43"/>
        <end position="252"/>
    </location>
</feature>
<dbReference type="Proteomes" id="UP000236023">
    <property type="component" value="Unassembled WGS sequence"/>
</dbReference>
<dbReference type="Pfam" id="PF12697">
    <property type="entry name" value="Abhydrolase_6"/>
    <property type="match status" value="1"/>
</dbReference>
<dbReference type="InterPro" id="IPR000073">
    <property type="entry name" value="AB_hydrolase_1"/>
</dbReference>
<dbReference type="Gene3D" id="3.40.50.1820">
    <property type="entry name" value="alpha/beta hydrolase"/>
    <property type="match status" value="1"/>
</dbReference>
<comment type="caution">
    <text evidence="2">The sequence shown here is derived from an EMBL/GenBank/DDBJ whole genome shotgun (WGS) entry which is preliminary data.</text>
</comment>
<sequence length="264" mass="28802">MRSSSACWRRWPTAGHDCPRSATMRDRLILLPGWAFGPAALEPLAEVLREREPRLQVDIAPLPVLERPEAWLDELDARLPADSWLAGWSLGGMLATQLAARRDAACPGLITLCSNPCFRSRADWPTAMPAEVFDAFEAAFRLGPDDTLKRFGLLCSRSAFDPRTLARQLQVSLLDQPQAVFAAGLRLLAELDGRAALQRYVGPQLHLFAGGDALVPQAAAEALLAWLPDVEVDVLANASHGLPLERAEDVATAMLAFMNEGEDD</sequence>
<accession>A0A2N8T3Y8</accession>
<evidence type="ECO:0000313" key="3">
    <source>
        <dbReference type="Proteomes" id="UP000236023"/>
    </source>
</evidence>
<organism evidence="2 3">
    <name type="scientific">Stutzerimonas stutzeri</name>
    <name type="common">Pseudomonas stutzeri</name>
    <dbReference type="NCBI Taxonomy" id="316"/>
    <lineage>
        <taxon>Bacteria</taxon>
        <taxon>Pseudomonadati</taxon>
        <taxon>Pseudomonadota</taxon>
        <taxon>Gammaproteobacteria</taxon>
        <taxon>Pseudomonadales</taxon>
        <taxon>Pseudomonadaceae</taxon>
        <taxon>Stutzerimonas</taxon>
    </lineage>
</organism>
<dbReference type="SUPFAM" id="SSF53474">
    <property type="entry name" value="alpha/beta-Hydrolases"/>
    <property type="match status" value="1"/>
</dbReference>
<gene>
    <name evidence="2" type="ORF">CXK94_10540</name>
</gene>
<dbReference type="AlphaFoldDB" id="A0A2N8T3Y8"/>